<comment type="similarity">
    <text evidence="2">Belongs to the CLASP family.</text>
</comment>
<keyword evidence="4" id="KW-0493">Microtubule</keyword>
<dbReference type="OrthoDB" id="4699125at2759"/>
<dbReference type="Proteomes" id="UP001140094">
    <property type="component" value="Unassembled WGS sequence"/>
</dbReference>
<feature type="compositionally biased region" description="Low complexity" evidence="6">
    <location>
        <begin position="467"/>
        <end position="476"/>
    </location>
</feature>
<evidence type="ECO:0000256" key="4">
    <source>
        <dbReference type="ARBA" id="ARBA00022701"/>
    </source>
</evidence>
<feature type="compositionally biased region" description="Low complexity" evidence="6">
    <location>
        <begin position="559"/>
        <end position="572"/>
    </location>
</feature>
<feature type="region of interest" description="Disordered" evidence="6">
    <location>
        <begin position="377"/>
        <end position="635"/>
    </location>
</feature>
<evidence type="ECO:0000313" key="9">
    <source>
        <dbReference type="Proteomes" id="UP001140094"/>
    </source>
</evidence>
<dbReference type="Pfam" id="PF12348">
    <property type="entry name" value="CLASP_N"/>
    <property type="match status" value="1"/>
</dbReference>
<feature type="compositionally biased region" description="Basic residues" evidence="6">
    <location>
        <begin position="626"/>
        <end position="635"/>
    </location>
</feature>
<feature type="compositionally biased region" description="Low complexity" evidence="6">
    <location>
        <begin position="531"/>
        <end position="540"/>
    </location>
</feature>
<sequence length="635" mass="67044">KFRTILTKLDVVEGEETWLQIDNALKNLVSLVKAGASKFESFVPTMKQASKFINSSILSERTRLSGTGLMLIEELARQMETRFQPLCDILFPAALKTCGRANKVFVTRGVNCLTTVITYAHCAEQTPNICYAAANDASKTVRSSAAKLLMSIVSCCTVPELTPHLATVEKAIAEGVVDANPDARTTARQSYEIYVKRFSNRVEQFHSGLSSTAKKYLKIEDSGSANGQPRSQFAAFRQQRQPLRDRISAQRANMKKPAGAPAAGTGGSAGTNQTKTGDSAPVLHKPKPMRPMARPGPTAVRRNGTPAATVPLTLSGSAANKGPEPDKAASSAASSAPVVSEPPAMGVKSNSLENVLMSPRSAKPTLVRLFDEDANNVQTNTSTDKSPHDSARASVSPTESRSDTRAPTPTEKATEPVNPVSEDKTGASSKTATPAASGDESTSSSAQKPKEVPGPDQATASAESGTKKTAARAASARAKRGHGLSFSSLNNSSRSANSARAPHAVRPQSRNLVSSRMEEALRSRSQANSKTTATRAQRTAKSGAAAEPPKRMTLRSDTQVSAGQRGQSAASAGDKKAGPGYLRATQSSSKRLTATAGATRGTKRRKREDSADDETPRSTAKAAKVGARRRSATKQ</sequence>
<dbReference type="InterPro" id="IPR024395">
    <property type="entry name" value="CLASP_N_dom"/>
</dbReference>
<reference evidence="8" key="1">
    <citation type="submission" date="2022-07" db="EMBL/GenBank/DDBJ databases">
        <title>Phylogenomic reconstructions and comparative analyses of Kickxellomycotina fungi.</title>
        <authorList>
            <person name="Reynolds N.K."/>
            <person name="Stajich J.E."/>
            <person name="Barry K."/>
            <person name="Grigoriev I.V."/>
            <person name="Crous P."/>
            <person name="Smith M.E."/>
        </authorList>
    </citation>
    <scope>NUCLEOTIDE SEQUENCE</scope>
    <source>
        <strain evidence="8">NRRL 1565</strain>
    </source>
</reference>
<dbReference type="Gene3D" id="1.25.10.10">
    <property type="entry name" value="Leucine-rich Repeat Variant"/>
    <property type="match status" value="1"/>
</dbReference>
<dbReference type="GO" id="GO:0005874">
    <property type="term" value="C:microtubule"/>
    <property type="evidence" value="ECO:0007669"/>
    <property type="project" value="UniProtKB-KW"/>
</dbReference>
<dbReference type="GO" id="GO:0005819">
    <property type="term" value="C:spindle"/>
    <property type="evidence" value="ECO:0007669"/>
    <property type="project" value="UniProtKB-SubCell"/>
</dbReference>
<gene>
    <name evidence="8" type="ORF">H4R20_001395</name>
</gene>
<organism evidence="8 9">
    <name type="scientific">Coemansia guatemalensis</name>
    <dbReference type="NCBI Taxonomy" id="2761395"/>
    <lineage>
        <taxon>Eukaryota</taxon>
        <taxon>Fungi</taxon>
        <taxon>Fungi incertae sedis</taxon>
        <taxon>Zoopagomycota</taxon>
        <taxon>Kickxellomycotina</taxon>
        <taxon>Kickxellomycetes</taxon>
        <taxon>Kickxellales</taxon>
        <taxon>Kickxellaceae</taxon>
        <taxon>Coemansia</taxon>
    </lineage>
</organism>
<evidence type="ECO:0000256" key="3">
    <source>
        <dbReference type="ARBA" id="ARBA00022618"/>
    </source>
</evidence>
<comment type="subcellular location">
    <subcellularLocation>
        <location evidence="1">Cytoplasm</location>
        <location evidence="1">Cytoskeleton</location>
        <location evidence="1">Spindle</location>
    </subcellularLocation>
</comment>
<keyword evidence="3" id="KW-0132">Cell division</keyword>
<comment type="caution">
    <text evidence="8">The sequence shown here is derived from an EMBL/GenBank/DDBJ whole genome shotgun (WGS) entry which is preliminary data.</text>
</comment>
<evidence type="ECO:0000259" key="7">
    <source>
        <dbReference type="Pfam" id="PF12348"/>
    </source>
</evidence>
<dbReference type="InterPro" id="IPR016024">
    <property type="entry name" value="ARM-type_fold"/>
</dbReference>
<evidence type="ECO:0000256" key="5">
    <source>
        <dbReference type="ARBA" id="ARBA00022776"/>
    </source>
</evidence>
<evidence type="ECO:0000256" key="1">
    <source>
        <dbReference type="ARBA" id="ARBA00004186"/>
    </source>
</evidence>
<dbReference type="AlphaFoldDB" id="A0A9W8HXE8"/>
<dbReference type="InterPro" id="IPR011989">
    <property type="entry name" value="ARM-like"/>
</dbReference>
<name>A0A9W8HXE8_9FUNG</name>
<evidence type="ECO:0000256" key="2">
    <source>
        <dbReference type="ARBA" id="ARBA00009549"/>
    </source>
</evidence>
<evidence type="ECO:0000256" key="6">
    <source>
        <dbReference type="SAM" id="MobiDB-lite"/>
    </source>
</evidence>
<feature type="compositionally biased region" description="Polar residues" evidence="6">
    <location>
        <begin position="426"/>
        <end position="447"/>
    </location>
</feature>
<dbReference type="SUPFAM" id="SSF48371">
    <property type="entry name" value="ARM repeat"/>
    <property type="match status" value="1"/>
</dbReference>
<proteinExistence type="inferred from homology"/>
<feature type="compositionally biased region" description="Low complexity" evidence="6">
    <location>
        <begin position="484"/>
        <end position="501"/>
    </location>
</feature>
<feature type="non-terminal residue" evidence="8">
    <location>
        <position position="1"/>
    </location>
</feature>
<dbReference type="EMBL" id="JANBUO010000133">
    <property type="protein sequence ID" value="KAJ2807149.1"/>
    <property type="molecule type" value="Genomic_DNA"/>
</dbReference>
<dbReference type="GO" id="GO:0051301">
    <property type="term" value="P:cell division"/>
    <property type="evidence" value="ECO:0007669"/>
    <property type="project" value="UniProtKB-KW"/>
</dbReference>
<feature type="region of interest" description="Disordered" evidence="6">
    <location>
        <begin position="221"/>
        <end position="345"/>
    </location>
</feature>
<keyword evidence="9" id="KW-1185">Reference proteome</keyword>
<feature type="compositionally biased region" description="Low complexity" evidence="6">
    <location>
        <begin position="228"/>
        <end position="241"/>
    </location>
</feature>
<keyword evidence="5" id="KW-0498">Mitosis</keyword>
<evidence type="ECO:0000313" key="8">
    <source>
        <dbReference type="EMBL" id="KAJ2807149.1"/>
    </source>
</evidence>
<feature type="compositionally biased region" description="Low complexity" evidence="6">
    <location>
        <begin position="328"/>
        <end position="344"/>
    </location>
</feature>
<accession>A0A9W8HXE8</accession>
<protein>
    <recommendedName>
        <fullName evidence="7">CLASP N-terminal domain-containing protein</fullName>
    </recommendedName>
</protein>
<keyword evidence="5" id="KW-0131">Cell cycle</keyword>
<feature type="domain" description="CLASP N-terminal" evidence="7">
    <location>
        <begin position="1"/>
        <end position="217"/>
    </location>
</feature>